<dbReference type="Pfam" id="PF15936">
    <property type="entry name" value="DUF4749"/>
    <property type="match status" value="1"/>
</dbReference>
<organism evidence="9">
    <name type="scientific">Xenopsylla cheopis</name>
    <name type="common">Oriental rat flea</name>
    <name type="synonym">Pulex cheopis</name>
    <dbReference type="NCBI Taxonomy" id="163159"/>
    <lineage>
        <taxon>Eukaryota</taxon>
        <taxon>Metazoa</taxon>
        <taxon>Ecdysozoa</taxon>
        <taxon>Arthropoda</taxon>
        <taxon>Hexapoda</taxon>
        <taxon>Insecta</taxon>
        <taxon>Pterygota</taxon>
        <taxon>Neoptera</taxon>
        <taxon>Endopterygota</taxon>
        <taxon>Siphonaptera</taxon>
        <taxon>Pulicidae</taxon>
        <taxon>Xenopsyllinae</taxon>
        <taxon>Xenopsylla</taxon>
    </lineage>
</organism>
<dbReference type="GO" id="GO:0061061">
    <property type="term" value="P:muscle structure development"/>
    <property type="evidence" value="ECO:0007669"/>
    <property type="project" value="TreeGrafter"/>
</dbReference>
<dbReference type="CDD" id="cd09461">
    <property type="entry name" value="LIM3_Enigma_like_1"/>
    <property type="match status" value="1"/>
</dbReference>
<feature type="domain" description="LIM zinc-binding" evidence="7">
    <location>
        <begin position="709"/>
        <end position="764"/>
    </location>
</feature>
<dbReference type="CDD" id="cd09455">
    <property type="entry name" value="LIM1_Enigma_like_1"/>
    <property type="match status" value="1"/>
</dbReference>
<dbReference type="Gene3D" id="2.10.110.10">
    <property type="entry name" value="Cysteine Rich Protein"/>
    <property type="match status" value="4"/>
</dbReference>
<dbReference type="AlphaFoldDB" id="A0A6M2DTK5"/>
<keyword evidence="2" id="KW-0963">Cytoplasm</keyword>
<dbReference type="GO" id="GO:0007507">
    <property type="term" value="P:heart development"/>
    <property type="evidence" value="ECO:0007669"/>
    <property type="project" value="TreeGrafter"/>
</dbReference>
<dbReference type="SUPFAM" id="SSF50156">
    <property type="entry name" value="PDZ domain-like"/>
    <property type="match status" value="1"/>
</dbReference>
<reference evidence="9" key="1">
    <citation type="submission" date="2020-03" db="EMBL/GenBank/DDBJ databases">
        <title>Transcriptomic Profiling of the Digestive Tract of the Rat Flea, Xenopsylla cheopis, Following Blood Feeding and Infection with Yersinia pestis.</title>
        <authorList>
            <person name="Bland D.M."/>
            <person name="Martens C.A."/>
            <person name="Virtaneva K."/>
            <person name="Kanakabandi K."/>
            <person name="Long D."/>
            <person name="Rosenke R."/>
            <person name="Saturday G.A."/>
            <person name="Hoyt F.H."/>
            <person name="Bruno D.P."/>
            <person name="Ribeiro J.M.C."/>
            <person name="Hinnebusch J."/>
        </authorList>
    </citation>
    <scope>NUCLEOTIDE SEQUENCE</scope>
</reference>
<dbReference type="InterPro" id="IPR001478">
    <property type="entry name" value="PDZ"/>
</dbReference>
<dbReference type="InterPro" id="IPR036034">
    <property type="entry name" value="PDZ_sf"/>
</dbReference>
<dbReference type="PANTHER" id="PTHR24214">
    <property type="entry name" value="PDZ AND LIM DOMAIN PROTEIN ZASP"/>
    <property type="match status" value="1"/>
</dbReference>
<dbReference type="InterPro" id="IPR031847">
    <property type="entry name" value="PDLI1-4/Zasp-like_mid"/>
</dbReference>
<sequence length="764" mass="81616">MAQLISVRLSRGDACPWGFRLQGGKDFGTPLVIQKVNGGSPAERAGLQAGDAVIKVNNTDVYNLRHKDAQDAIVRAGQSFEVTVQRGGSTWQPQVIPTGMTPKPSPLGSYVTPVTKTSLAAKPQDPLHIGSGHNNKAKPFASVHLNGAGPKNLVNKQYNTPLNIYSEQTIKETLDKHSEVLETGVVGVNFKKNEKIYNAANSEVFKMLQEADNEPETVAPISPVHVTAPSSDHSYQSQVSPAPPVSGLRHVSAPIDRPATNNTGGLPAGQNICADCERLIVGVFVRIKDKNLHVECFKCSTCGTNLKNQGYYTIHNKLYCDIHAKLAARQNPPPGTEGCIPFTVPPGGKIPVSAISAALAAHSSHPLNGGMAPPPDHAPSTPGYAPVSAPTCDNLHIQVSPSAVNDTNQPAQVSHESNLLVQVAPNDTLTVGSENLERTSLTNNALVKITPYNNELANKCSLTSTLQNITETNTPSNGATINGYRKVLPPNQGGSYKLSGNLSGPKPYSFGAPQASPLSPVSAPLSPYSAPLSPMVSQQQGKFPTSKPGVGFKGGAGAPKGGAFGVSTAPKRGRGILNKAVLAGSRVPLCGHCNSYVRGPFISALGRIWCPSHFICSNATCKRPLADIGFVEEQGQLYCEYCFEQFIAPPCDKCHAKIKGDCLNAIGKHFHPECFNCAYCGKLFGNNPFFLEDGQPYCQADWNEMFTTKCFACGFPVEAGDRWVEALSNNYHSQCFNCTMCKKNLEGQSFYAKGGRPFCKNHAR</sequence>
<dbReference type="FunFam" id="2.10.110.10:FF:000060">
    <property type="entry name" value="Uncharacterized protein, isoform Z"/>
    <property type="match status" value="1"/>
</dbReference>
<dbReference type="InterPro" id="IPR006643">
    <property type="entry name" value="Zasp-like_motif"/>
</dbReference>
<dbReference type="SMART" id="SM00228">
    <property type="entry name" value="PDZ"/>
    <property type="match status" value="1"/>
</dbReference>
<dbReference type="SMART" id="SM00735">
    <property type="entry name" value="ZM"/>
    <property type="match status" value="1"/>
</dbReference>
<dbReference type="CDD" id="cd08368">
    <property type="entry name" value="LIM"/>
    <property type="match status" value="1"/>
</dbReference>
<evidence type="ECO:0000259" key="7">
    <source>
        <dbReference type="PROSITE" id="PS50023"/>
    </source>
</evidence>
<keyword evidence="3 6" id="KW-0479">Metal-binding</keyword>
<dbReference type="FunFam" id="2.10.110.10:FF:000069">
    <property type="entry name" value="Uncharacterized protein, isoform Z"/>
    <property type="match status" value="1"/>
</dbReference>
<dbReference type="GO" id="GO:0003779">
    <property type="term" value="F:actin binding"/>
    <property type="evidence" value="ECO:0007669"/>
    <property type="project" value="TreeGrafter"/>
</dbReference>
<evidence type="ECO:0000313" key="9">
    <source>
        <dbReference type="EMBL" id="NOV49472.1"/>
    </source>
</evidence>
<dbReference type="Pfam" id="PF00412">
    <property type="entry name" value="LIM"/>
    <property type="match status" value="4"/>
</dbReference>
<dbReference type="Pfam" id="PF00595">
    <property type="entry name" value="PDZ"/>
    <property type="match status" value="1"/>
</dbReference>
<feature type="domain" description="LIM zinc-binding" evidence="7">
    <location>
        <begin position="271"/>
        <end position="332"/>
    </location>
</feature>
<evidence type="ECO:0000256" key="2">
    <source>
        <dbReference type="ARBA" id="ARBA00022490"/>
    </source>
</evidence>
<keyword evidence="4 6" id="KW-0862">Zinc</keyword>
<dbReference type="GO" id="GO:0030018">
    <property type="term" value="C:Z disc"/>
    <property type="evidence" value="ECO:0007669"/>
    <property type="project" value="TreeGrafter"/>
</dbReference>
<accession>A0A6M2DTK5</accession>
<dbReference type="FunFam" id="2.30.42.10:FF:000055">
    <property type="entry name" value="PDZ and LIM domain protein 3"/>
    <property type="match status" value="1"/>
</dbReference>
<feature type="domain" description="PDZ" evidence="8">
    <location>
        <begin position="6"/>
        <end position="88"/>
    </location>
</feature>
<dbReference type="InterPro" id="IPR001781">
    <property type="entry name" value="Znf_LIM"/>
</dbReference>
<dbReference type="GO" id="GO:0001725">
    <property type="term" value="C:stress fiber"/>
    <property type="evidence" value="ECO:0007669"/>
    <property type="project" value="TreeGrafter"/>
</dbReference>
<feature type="domain" description="LIM zinc-binding" evidence="7">
    <location>
        <begin position="649"/>
        <end position="708"/>
    </location>
</feature>
<evidence type="ECO:0000256" key="5">
    <source>
        <dbReference type="ARBA" id="ARBA00023038"/>
    </source>
</evidence>
<dbReference type="PROSITE" id="PS50023">
    <property type="entry name" value="LIM_DOMAIN_2"/>
    <property type="match status" value="3"/>
</dbReference>
<dbReference type="GO" id="GO:0051371">
    <property type="term" value="F:muscle alpha-actinin binding"/>
    <property type="evidence" value="ECO:0007669"/>
    <property type="project" value="TreeGrafter"/>
</dbReference>
<proteinExistence type="predicted"/>
<dbReference type="SMART" id="SM00132">
    <property type="entry name" value="LIM"/>
    <property type="match status" value="4"/>
</dbReference>
<keyword evidence="5 6" id="KW-0440">LIM domain</keyword>
<dbReference type="SUPFAM" id="SSF57716">
    <property type="entry name" value="Glucocorticoid receptor-like (DNA-binding domain)"/>
    <property type="match status" value="5"/>
</dbReference>
<dbReference type="CDD" id="cd23068">
    <property type="entry name" value="PDZ_ZASP52-like"/>
    <property type="match status" value="1"/>
</dbReference>
<evidence type="ECO:0000256" key="3">
    <source>
        <dbReference type="ARBA" id="ARBA00022723"/>
    </source>
</evidence>
<dbReference type="InterPro" id="IPR050604">
    <property type="entry name" value="PDZ-LIM_domain"/>
</dbReference>
<evidence type="ECO:0000259" key="8">
    <source>
        <dbReference type="PROSITE" id="PS50106"/>
    </source>
</evidence>
<dbReference type="GO" id="GO:0046872">
    <property type="term" value="F:metal ion binding"/>
    <property type="evidence" value="ECO:0007669"/>
    <property type="project" value="UniProtKB-KW"/>
</dbReference>
<comment type="subcellular location">
    <subcellularLocation>
        <location evidence="1">Cytoplasm</location>
    </subcellularLocation>
</comment>
<name>A0A6M2DTK5_XENCH</name>
<dbReference type="EMBL" id="GIIL01005746">
    <property type="protein sequence ID" value="NOV49472.1"/>
    <property type="molecule type" value="Transcribed_RNA"/>
</dbReference>
<evidence type="ECO:0000256" key="4">
    <source>
        <dbReference type="ARBA" id="ARBA00022833"/>
    </source>
</evidence>
<dbReference type="FunFam" id="2.10.110.10:FF:000020">
    <property type="entry name" value="PDZ and LIM domain protein 5"/>
    <property type="match status" value="1"/>
</dbReference>
<protein>
    <submittedName>
        <fullName evidence="9">Putative adaptor protein enigma</fullName>
    </submittedName>
</protein>
<dbReference type="PANTHER" id="PTHR24214:SF38">
    <property type="entry name" value="PDZ AND LIM DOMAIN PROTEIN ZASP-RELATED"/>
    <property type="match status" value="1"/>
</dbReference>
<dbReference type="Gene3D" id="2.30.42.10">
    <property type="match status" value="1"/>
</dbReference>
<dbReference type="GO" id="GO:0030036">
    <property type="term" value="P:actin cytoskeleton organization"/>
    <property type="evidence" value="ECO:0007669"/>
    <property type="project" value="TreeGrafter"/>
</dbReference>
<dbReference type="PROSITE" id="PS00478">
    <property type="entry name" value="LIM_DOMAIN_1"/>
    <property type="match status" value="1"/>
</dbReference>
<evidence type="ECO:0000256" key="6">
    <source>
        <dbReference type="PROSITE-ProRule" id="PRU00125"/>
    </source>
</evidence>
<dbReference type="GO" id="GO:0005912">
    <property type="term" value="C:adherens junction"/>
    <property type="evidence" value="ECO:0007669"/>
    <property type="project" value="TreeGrafter"/>
</dbReference>
<evidence type="ECO:0000256" key="1">
    <source>
        <dbReference type="ARBA" id="ARBA00004496"/>
    </source>
</evidence>
<dbReference type="GO" id="GO:0031941">
    <property type="term" value="C:filamentous actin"/>
    <property type="evidence" value="ECO:0007669"/>
    <property type="project" value="TreeGrafter"/>
</dbReference>
<dbReference type="FunFam" id="2.10.110.10:FF:000073">
    <property type="entry name" value="Uncharacterized protein, isoform Z"/>
    <property type="match status" value="1"/>
</dbReference>
<dbReference type="PROSITE" id="PS50106">
    <property type="entry name" value="PDZ"/>
    <property type="match status" value="1"/>
</dbReference>